<evidence type="ECO:0000313" key="4">
    <source>
        <dbReference type="EMBL" id="GAA0223438.1"/>
    </source>
</evidence>
<organism evidence="4 5">
    <name type="scientific">Cryptosporangium japonicum</name>
    <dbReference type="NCBI Taxonomy" id="80872"/>
    <lineage>
        <taxon>Bacteria</taxon>
        <taxon>Bacillati</taxon>
        <taxon>Actinomycetota</taxon>
        <taxon>Actinomycetes</taxon>
        <taxon>Cryptosporangiales</taxon>
        <taxon>Cryptosporangiaceae</taxon>
        <taxon>Cryptosporangium</taxon>
    </lineage>
</organism>
<dbReference type="InterPro" id="IPR050121">
    <property type="entry name" value="Cytochrome_P450_monoxygenase"/>
</dbReference>
<keyword evidence="3" id="KW-0349">Heme</keyword>
<keyword evidence="3" id="KW-0560">Oxidoreductase</keyword>
<accession>A0ABP3D4W8</accession>
<dbReference type="PRINTS" id="PR00385">
    <property type="entry name" value="P450"/>
</dbReference>
<comment type="caution">
    <text evidence="4">The sequence shown here is derived from an EMBL/GenBank/DDBJ whole genome shotgun (WGS) entry which is preliminary data.</text>
</comment>
<comment type="cofactor">
    <cofactor evidence="1">
        <name>heme</name>
        <dbReference type="ChEBI" id="CHEBI:30413"/>
    </cofactor>
</comment>
<dbReference type="EMBL" id="BAAAGX010000003">
    <property type="protein sequence ID" value="GAA0223438.1"/>
    <property type="molecule type" value="Genomic_DNA"/>
</dbReference>
<sequence length="406" mass="45300">MPVLRRRYGETVRLRLAGGRTAVQLSNPEHIRQMLAGSPTTFHPNRGNAVLLALLGENSLFLADEDEHVRLRRLLTPAFNGAALRGYGELITGLAVEEAERWPSAVPFSAHTRMQALTLEVMLRVVYGIADGPRLNELRSRLPELFDIGPLDLPGLQIPKLQRYWVWRRKAELHERVDELIRTETAERRSAPDLAGRTDVLSQLLRFSEEDDGGGLSDAELHDNLITMLVAGHETTATALAWALYELSHDPGQLALAQRAADENDQRYLEAVVKESLRLHPVIHEVGRVITEPVDLGGYRLPAGTLVMGSIGLVHADPSLFERPTVFRPSRFLDDNPPPTIWLPFGGGLRRCIGAAFSLTEGTIVLREVLRRWQLEPDGDRTERTRVRNLMLVPARGARISGVPRT</sequence>
<dbReference type="InterPro" id="IPR036396">
    <property type="entry name" value="Cyt_P450_sf"/>
</dbReference>
<dbReference type="Pfam" id="PF00067">
    <property type="entry name" value="p450"/>
    <property type="match status" value="1"/>
</dbReference>
<evidence type="ECO:0000256" key="1">
    <source>
        <dbReference type="ARBA" id="ARBA00001971"/>
    </source>
</evidence>
<evidence type="ECO:0000256" key="2">
    <source>
        <dbReference type="ARBA" id="ARBA00010617"/>
    </source>
</evidence>
<dbReference type="Proteomes" id="UP001500967">
    <property type="component" value="Unassembled WGS sequence"/>
</dbReference>
<dbReference type="InterPro" id="IPR002401">
    <property type="entry name" value="Cyt_P450_E_grp-I"/>
</dbReference>
<dbReference type="InterPro" id="IPR001128">
    <property type="entry name" value="Cyt_P450"/>
</dbReference>
<dbReference type="CDD" id="cd11053">
    <property type="entry name" value="CYP110-like"/>
    <property type="match status" value="1"/>
</dbReference>
<name>A0ABP3D4W8_9ACTN</name>
<dbReference type="PANTHER" id="PTHR24305">
    <property type="entry name" value="CYTOCHROME P450"/>
    <property type="match status" value="1"/>
</dbReference>
<dbReference type="PANTHER" id="PTHR24305:SF166">
    <property type="entry name" value="CYTOCHROME P450 12A4, MITOCHONDRIAL-RELATED"/>
    <property type="match status" value="1"/>
</dbReference>
<keyword evidence="3" id="KW-0408">Iron</keyword>
<dbReference type="SUPFAM" id="SSF48264">
    <property type="entry name" value="Cytochrome P450"/>
    <property type="match status" value="1"/>
</dbReference>
<evidence type="ECO:0000313" key="5">
    <source>
        <dbReference type="Proteomes" id="UP001500967"/>
    </source>
</evidence>
<protein>
    <submittedName>
        <fullName evidence="4">Cytochrome P450</fullName>
    </submittedName>
</protein>
<dbReference type="InterPro" id="IPR017972">
    <property type="entry name" value="Cyt_P450_CS"/>
</dbReference>
<keyword evidence="3" id="KW-0503">Monooxygenase</keyword>
<comment type="similarity">
    <text evidence="2 3">Belongs to the cytochrome P450 family.</text>
</comment>
<dbReference type="PRINTS" id="PR00463">
    <property type="entry name" value="EP450I"/>
</dbReference>
<keyword evidence="5" id="KW-1185">Reference proteome</keyword>
<gene>
    <name evidence="4" type="ORF">GCM10009539_05770</name>
</gene>
<evidence type="ECO:0000256" key="3">
    <source>
        <dbReference type="RuleBase" id="RU000461"/>
    </source>
</evidence>
<keyword evidence="3" id="KW-0479">Metal-binding</keyword>
<dbReference type="Gene3D" id="1.10.630.10">
    <property type="entry name" value="Cytochrome P450"/>
    <property type="match status" value="1"/>
</dbReference>
<reference evidence="5" key="1">
    <citation type="journal article" date="2019" name="Int. J. Syst. Evol. Microbiol.">
        <title>The Global Catalogue of Microorganisms (GCM) 10K type strain sequencing project: providing services to taxonomists for standard genome sequencing and annotation.</title>
        <authorList>
            <consortium name="The Broad Institute Genomics Platform"/>
            <consortium name="The Broad Institute Genome Sequencing Center for Infectious Disease"/>
            <person name="Wu L."/>
            <person name="Ma J."/>
        </authorList>
    </citation>
    <scope>NUCLEOTIDE SEQUENCE [LARGE SCALE GENOMIC DNA]</scope>
    <source>
        <strain evidence="5">JCM 10425</strain>
    </source>
</reference>
<proteinExistence type="inferred from homology"/>
<dbReference type="PROSITE" id="PS00086">
    <property type="entry name" value="CYTOCHROME_P450"/>
    <property type="match status" value="1"/>
</dbReference>